<accession>A0A7R8YMG7</accession>
<evidence type="ECO:0000313" key="2">
    <source>
        <dbReference type="EMBL" id="CAD7078621.1"/>
    </source>
</evidence>
<reference evidence="2 3" key="1">
    <citation type="submission" date="2020-11" db="EMBL/GenBank/DDBJ databases">
        <authorList>
            <person name="Wallbank WR R."/>
            <person name="Pardo Diaz C."/>
            <person name="Kozak K."/>
            <person name="Martin S."/>
            <person name="Jiggins C."/>
            <person name="Moest M."/>
            <person name="Warren A I."/>
            <person name="Generalovic N T."/>
            <person name="Byers J.R.P. K."/>
            <person name="Montejo-Kovacevich G."/>
            <person name="Yen C E."/>
        </authorList>
    </citation>
    <scope>NUCLEOTIDE SEQUENCE [LARGE SCALE GENOMIC DNA]</scope>
</reference>
<keyword evidence="3" id="KW-1185">Reference proteome</keyword>
<gene>
    <name evidence="2" type="ORF">HERILL_LOCUS1878</name>
</gene>
<protein>
    <recommendedName>
        <fullName evidence="1">Reverse transcriptase Ty1/copia-type domain-containing protein</fullName>
    </recommendedName>
</protein>
<feature type="domain" description="Reverse transcriptase Ty1/copia-type" evidence="1">
    <location>
        <begin position="64"/>
        <end position="157"/>
    </location>
</feature>
<evidence type="ECO:0000259" key="1">
    <source>
        <dbReference type="Pfam" id="PF07727"/>
    </source>
</evidence>
<organism evidence="2 3">
    <name type="scientific">Hermetia illucens</name>
    <name type="common">Black soldier fly</name>
    <dbReference type="NCBI Taxonomy" id="343691"/>
    <lineage>
        <taxon>Eukaryota</taxon>
        <taxon>Metazoa</taxon>
        <taxon>Ecdysozoa</taxon>
        <taxon>Arthropoda</taxon>
        <taxon>Hexapoda</taxon>
        <taxon>Insecta</taxon>
        <taxon>Pterygota</taxon>
        <taxon>Neoptera</taxon>
        <taxon>Endopterygota</taxon>
        <taxon>Diptera</taxon>
        <taxon>Brachycera</taxon>
        <taxon>Stratiomyomorpha</taxon>
        <taxon>Stratiomyidae</taxon>
        <taxon>Hermetiinae</taxon>
        <taxon>Hermetia</taxon>
    </lineage>
</organism>
<dbReference type="AlphaFoldDB" id="A0A7R8YMG7"/>
<dbReference type="Pfam" id="PF07727">
    <property type="entry name" value="RVT_2"/>
    <property type="match status" value="1"/>
</dbReference>
<dbReference type="Proteomes" id="UP000594454">
    <property type="component" value="Chromosome 1"/>
</dbReference>
<name>A0A7R8YMG7_HERIL</name>
<evidence type="ECO:0000313" key="3">
    <source>
        <dbReference type="Proteomes" id="UP000594454"/>
    </source>
</evidence>
<proteinExistence type="predicted"/>
<sequence length="163" mass="18962">MDETYVPDETMISDEKQQSDAILKTLPQRQRQKPYRYGFMCTEECNEYISNELTLEEAGSEQWEQAFREWYKKVDNCMLADGYIKSKTEPCLCMKCASSSKIKVTLYVTDFFVFSNDSNITNDLENMLNKHFMLKDLGIVKECLGMSIAFDKQNCTVTLSQEK</sequence>
<dbReference type="InterPro" id="IPR013103">
    <property type="entry name" value="RVT_2"/>
</dbReference>
<dbReference type="InParanoid" id="A0A7R8YMG7"/>
<dbReference type="EMBL" id="LR899009">
    <property type="protein sequence ID" value="CAD7078621.1"/>
    <property type="molecule type" value="Genomic_DNA"/>
</dbReference>